<gene>
    <name evidence="1" type="ORF">Cgig2_019840</name>
</gene>
<dbReference type="EMBL" id="JAKOGI010001945">
    <property type="protein sequence ID" value="KAJ8423525.1"/>
    <property type="molecule type" value="Genomic_DNA"/>
</dbReference>
<dbReference type="Proteomes" id="UP001153076">
    <property type="component" value="Unassembled WGS sequence"/>
</dbReference>
<comment type="caution">
    <text evidence="1">The sequence shown here is derived from an EMBL/GenBank/DDBJ whole genome shotgun (WGS) entry which is preliminary data.</text>
</comment>
<proteinExistence type="predicted"/>
<keyword evidence="2" id="KW-1185">Reference proteome</keyword>
<dbReference type="AlphaFoldDB" id="A0A9Q1GQZ0"/>
<dbReference type="GO" id="GO:0006383">
    <property type="term" value="P:transcription by RNA polymerase III"/>
    <property type="evidence" value="ECO:0007669"/>
    <property type="project" value="InterPro"/>
</dbReference>
<organism evidence="1 2">
    <name type="scientific">Carnegiea gigantea</name>
    <dbReference type="NCBI Taxonomy" id="171969"/>
    <lineage>
        <taxon>Eukaryota</taxon>
        <taxon>Viridiplantae</taxon>
        <taxon>Streptophyta</taxon>
        <taxon>Embryophyta</taxon>
        <taxon>Tracheophyta</taxon>
        <taxon>Spermatophyta</taxon>
        <taxon>Magnoliopsida</taxon>
        <taxon>eudicotyledons</taxon>
        <taxon>Gunneridae</taxon>
        <taxon>Pentapetalae</taxon>
        <taxon>Caryophyllales</taxon>
        <taxon>Cactineae</taxon>
        <taxon>Cactaceae</taxon>
        <taxon>Cactoideae</taxon>
        <taxon>Echinocereeae</taxon>
        <taxon>Carnegiea</taxon>
    </lineage>
</organism>
<name>A0A9Q1GQZ0_9CARY</name>
<reference evidence="1" key="1">
    <citation type="submission" date="2022-04" db="EMBL/GenBank/DDBJ databases">
        <title>Carnegiea gigantea Genome sequencing and assembly v2.</title>
        <authorList>
            <person name="Copetti D."/>
            <person name="Sanderson M.J."/>
            <person name="Burquez A."/>
            <person name="Wojciechowski M.F."/>
        </authorList>
    </citation>
    <scope>NUCLEOTIDE SEQUENCE</scope>
    <source>
        <strain evidence="1">SGP5-SGP5p</strain>
        <tissue evidence="1">Aerial part</tissue>
    </source>
</reference>
<dbReference type="InterPro" id="IPR042771">
    <property type="entry name" value="GTF3C6-like"/>
</dbReference>
<evidence type="ECO:0000313" key="2">
    <source>
        <dbReference type="Proteomes" id="UP001153076"/>
    </source>
</evidence>
<evidence type="ECO:0008006" key="3">
    <source>
        <dbReference type="Google" id="ProtNLM"/>
    </source>
</evidence>
<dbReference type="GO" id="GO:0000127">
    <property type="term" value="C:transcription factor TFIIIC complex"/>
    <property type="evidence" value="ECO:0007669"/>
    <property type="project" value="TreeGrafter"/>
</dbReference>
<accession>A0A9Q1GQZ0</accession>
<protein>
    <recommendedName>
        <fullName evidence="3">Transcription factor TFIIIC triple barrel domain-containing protein</fullName>
    </recommendedName>
</protein>
<dbReference type="PANTHER" id="PTHR21860:SF2">
    <property type="entry name" value="GENERAL TRANSCRIPTION FACTOR 3C POLYPEPTIDE 6"/>
    <property type="match status" value="1"/>
</dbReference>
<sequence length="163" mass="18188">MHQAFKPHLLSHGLIQCLICPSIYSPFDLLPLSQVMETDKTNMHQNQEEEEYVLLDLDAVCGQVDIPPDEPFCLSIGKYEETIGTCLIFSENEKPSSVCEGSESVEANLSRGTLEADHNQNPSKLIMPVTSLHKILKFRLLPEADEQDLTGKPPDASSQKEHL</sequence>
<evidence type="ECO:0000313" key="1">
    <source>
        <dbReference type="EMBL" id="KAJ8423525.1"/>
    </source>
</evidence>
<dbReference type="OrthoDB" id="1877767at2759"/>
<dbReference type="PANTHER" id="PTHR21860">
    <property type="entry name" value="TRANSCRIPTION INITIATION FACTOR IIIC TFIIIC , POLYPEPTIDE 6-RELATED"/>
    <property type="match status" value="1"/>
</dbReference>